<comment type="subcellular location">
    <subcellularLocation>
        <location evidence="1 5">Cytoplasm</location>
    </subcellularLocation>
</comment>
<evidence type="ECO:0000256" key="3">
    <source>
        <dbReference type="ARBA" id="ARBA00018111"/>
    </source>
</evidence>
<comment type="similarity">
    <text evidence="2 5">Belongs to the RecX family.</text>
</comment>
<dbReference type="AlphaFoldDB" id="A0A6L9MRG3"/>
<dbReference type="Gene3D" id="1.10.10.10">
    <property type="entry name" value="Winged helix-like DNA-binding domain superfamily/Winged helix DNA-binding domain"/>
    <property type="match status" value="3"/>
</dbReference>
<feature type="domain" description="RecX third three-helical" evidence="7">
    <location>
        <begin position="100"/>
        <end position="146"/>
    </location>
</feature>
<dbReference type="InterPro" id="IPR053924">
    <property type="entry name" value="RecX_HTH_2nd"/>
</dbReference>
<dbReference type="Pfam" id="PF21981">
    <property type="entry name" value="RecX_HTH3"/>
    <property type="match status" value="1"/>
</dbReference>
<dbReference type="RefSeq" id="WP_071979629.1">
    <property type="nucleotide sequence ID" value="NZ_JAAAWP010000002.1"/>
</dbReference>
<accession>A0A6L9MRG3</accession>
<evidence type="ECO:0000256" key="4">
    <source>
        <dbReference type="ARBA" id="ARBA00022490"/>
    </source>
</evidence>
<evidence type="ECO:0000259" key="7">
    <source>
        <dbReference type="Pfam" id="PF21981"/>
    </source>
</evidence>
<dbReference type="EMBL" id="JAAAWP010000002">
    <property type="protein sequence ID" value="NDW20712.1"/>
    <property type="molecule type" value="Genomic_DNA"/>
</dbReference>
<dbReference type="InterPro" id="IPR003783">
    <property type="entry name" value="Regulatory_RecX"/>
</dbReference>
<name>A0A6L9MRG3_9ALTE</name>
<protein>
    <recommendedName>
        <fullName evidence="3 5">Regulatory protein RecX</fullName>
    </recommendedName>
</protein>
<evidence type="ECO:0000313" key="9">
    <source>
        <dbReference type="Proteomes" id="UP000478837"/>
    </source>
</evidence>
<comment type="caution">
    <text evidence="8">The sequence shown here is derived from an EMBL/GenBank/DDBJ whole genome shotgun (WGS) entry which is preliminary data.</text>
</comment>
<organism evidence="8 9">
    <name type="scientific">Alteromonas hispanica</name>
    <dbReference type="NCBI Taxonomy" id="315421"/>
    <lineage>
        <taxon>Bacteria</taxon>
        <taxon>Pseudomonadati</taxon>
        <taxon>Pseudomonadota</taxon>
        <taxon>Gammaproteobacteria</taxon>
        <taxon>Alteromonadales</taxon>
        <taxon>Alteromonadaceae</taxon>
        <taxon>Alteromonas/Salinimonas group</taxon>
        <taxon>Alteromonas</taxon>
    </lineage>
</organism>
<dbReference type="GO" id="GO:0005737">
    <property type="term" value="C:cytoplasm"/>
    <property type="evidence" value="ECO:0007669"/>
    <property type="project" value="UniProtKB-SubCell"/>
</dbReference>
<dbReference type="Pfam" id="PF02631">
    <property type="entry name" value="RecX_HTH2"/>
    <property type="match status" value="1"/>
</dbReference>
<feature type="domain" description="RecX second three-helical" evidence="6">
    <location>
        <begin position="55"/>
        <end position="95"/>
    </location>
</feature>
<dbReference type="Proteomes" id="UP000478837">
    <property type="component" value="Unassembled WGS sequence"/>
</dbReference>
<gene>
    <name evidence="5" type="primary">recX</name>
    <name evidence="8" type="ORF">GTW09_04140</name>
</gene>
<evidence type="ECO:0000259" key="6">
    <source>
        <dbReference type="Pfam" id="PF02631"/>
    </source>
</evidence>
<evidence type="ECO:0000256" key="1">
    <source>
        <dbReference type="ARBA" id="ARBA00004496"/>
    </source>
</evidence>
<dbReference type="GO" id="GO:0006282">
    <property type="term" value="P:regulation of DNA repair"/>
    <property type="evidence" value="ECO:0007669"/>
    <property type="project" value="UniProtKB-UniRule"/>
</dbReference>
<dbReference type="PANTHER" id="PTHR33602:SF1">
    <property type="entry name" value="REGULATORY PROTEIN RECX FAMILY PROTEIN"/>
    <property type="match status" value="1"/>
</dbReference>
<sequence length="149" mass="17722">MSEFDRKIIIDAITRMLARREHSYSEVVRKLSQKGIESDDFLPILDEFRNRDLQSDHRFACSRARTLYLKGKGPRVIKLDLQQYGVDEGIVRDALLEIEADWFESAKKVKTKKFGDFFETDYALRQKQKRFLQYRGFYQDHIDYAVSNE</sequence>
<comment type="function">
    <text evidence="5">Modulates RecA activity.</text>
</comment>
<evidence type="ECO:0000256" key="5">
    <source>
        <dbReference type="HAMAP-Rule" id="MF_01114"/>
    </source>
</evidence>
<dbReference type="PANTHER" id="PTHR33602">
    <property type="entry name" value="REGULATORY PROTEIN RECX FAMILY PROTEIN"/>
    <property type="match status" value="1"/>
</dbReference>
<dbReference type="InterPro" id="IPR036388">
    <property type="entry name" value="WH-like_DNA-bd_sf"/>
</dbReference>
<keyword evidence="9" id="KW-1185">Reference proteome</keyword>
<evidence type="ECO:0000256" key="2">
    <source>
        <dbReference type="ARBA" id="ARBA00009695"/>
    </source>
</evidence>
<keyword evidence="4 5" id="KW-0963">Cytoplasm</keyword>
<dbReference type="InterPro" id="IPR053925">
    <property type="entry name" value="RecX_HTH_3rd"/>
</dbReference>
<evidence type="ECO:0000313" key="8">
    <source>
        <dbReference type="EMBL" id="NDW20712.1"/>
    </source>
</evidence>
<reference evidence="8 9" key="1">
    <citation type="submission" date="2020-01" db="EMBL/GenBank/DDBJ databases">
        <title>Genomes of bacteria type strains.</title>
        <authorList>
            <person name="Chen J."/>
            <person name="Zhu S."/>
            <person name="Yang J."/>
        </authorList>
    </citation>
    <scope>NUCLEOTIDE SEQUENCE [LARGE SCALE GENOMIC DNA]</scope>
    <source>
        <strain evidence="8 9">LMG 22958</strain>
    </source>
</reference>
<dbReference type="HAMAP" id="MF_01114">
    <property type="entry name" value="RecX"/>
    <property type="match status" value="1"/>
</dbReference>
<proteinExistence type="inferred from homology"/>